<comment type="caution">
    <text evidence="2">The sequence shown here is derived from an EMBL/GenBank/DDBJ whole genome shotgun (WGS) entry which is preliminary data.</text>
</comment>
<protein>
    <submittedName>
        <fullName evidence="2">NAD(P)-dependent oxidoreductase</fullName>
    </submittedName>
</protein>
<proteinExistence type="predicted"/>
<sequence>MAFSPWAFTTDYTGAEEKAITKQAVEANFETTAIVRNLEKAKDLFGQTVSYFHKDAFDLQKEDLTNFDVIVNTFSPSGLDIAYQHIDLAAKLIAFFRQTENPRLFFILGAGSLKNGKGGRVLDDLEQIPDVQSWIEAPRQQAKEFTFLSTVDNVNWVGISPGFLLSQGPAKS</sequence>
<dbReference type="SUPFAM" id="SSF51735">
    <property type="entry name" value="NAD(P)-binding Rossmann-fold domains"/>
    <property type="match status" value="1"/>
</dbReference>
<dbReference type="Gene3D" id="3.40.50.720">
    <property type="entry name" value="NAD(P)-binding Rossmann-like Domain"/>
    <property type="match status" value="1"/>
</dbReference>
<reference evidence="3" key="1">
    <citation type="journal article" date="2019" name="Int. J. Syst. Evol. Microbiol.">
        <title>The Global Catalogue of Microorganisms (GCM) 10K type strain sequencing project: providing services to taxonomists for standard genome sequencing and annotation.</title>
        <authorList>
            <consortium name="The Broad Institute Genomics Platform"/>
            <consortium name="The Broad Institute Genome Sequencing Center for Infectious Disease"/>
            <person name="Wu L."/>
            <person name="Ma J."/>
        </authorList>
    </citation>
    <scope>NUCLEOTIDE SEQUENCE [LARGE SCALE GENOMIC DNA]</scope>
    <source>
        <strain evidence="3">CCUG 58728</strain>
    </source>
</reference>
<dbReference type="InterPro" id="IPR016040">
    <property type="entry name" value="NAD(P)-bd_dom"/>
</dbReference>
<keyword evidence="3" id="KW-1185">Reference proteome</keyword>
<name>A0ABV8D1I7_9STRE</name>
<gene>
    <name evidence="2" type="ORF">ACFOSE_05370</name>
</gene>
<feature type="domain" description="NAD(P)-binding" evidence="1">
    <location>
        <begin position="18"/>
        <end position="167"/>
    </location>
</feature>
<accession>A0ABV8D1I7</accession>
<organism evidence="2 3">
    <name type="scientific">Streptococcus dentapri</name>
    <dbReference type="NCBI Taxonomy" id="573564"/>
    <lineage>
        <taxon>Bacteria</taxon>
        <taxon>Bacillati</taxon>
        <taxon>Bacillota</taxon>
        <taxon>Bacilli</taxon>
        <taxon>Lactobacillales</taxon>
        <taxon>Streptococcaceae</taxon>
        <taxon>Streptococcus</taxon>
    </lineage>
</organism>
<evidence type="ECO:0000313" key="2">
    <source>
        <dbReference type="EMBL" id="MFC3932200.1"/>
    </source>
</evidence>
<dbReference type="Pfam" id="PF13460">
    <property type="entry name" value="NAD_binding_10"/>
    <property type="match status" value="1"/>
</dbReference>
<dbReference type="RefSeq" id="WP_380431374.1">
    <property type="nucleotide sequence ID" value="NZ_JBHSAC010000046.1"/>
</dbReference>
<evidence type="ECO:0000259" key="1">
    <source>
        <dbReference type="Pfam" id="PF13460"/>
    </source>
</evidence>
<dbReference type="Proteomes" id="UP001595901">
    <property type="component" value="Unassembled WGS sequence"/>
</dbReference>
<evidence type="ECO:0000313" key="3">
    <source>
        <dbReference type="Proteomes" id="UP001595901"/>
    </source>
</evidence>
<dbReference type="InterPro" id="IPR036291">
    <property type="entry name" value="NAD(P)-bd_dom_sf"/>
</dbReference>
<dbReference type="EMBL" id="JBHSAC010000046">
    <property type="protein sequence ID" value="MFC3932200.1"/>
    <property type="molecule type" value="Genomic_DNA"/>
</dbReference>